<evidence type="ECO:0000313" key="3">
    <source>
        <dbReference type="Proteomes" id="UP000644010"/>
    </source>
</evidence>
<organism evidence="2 3">
    <name type="scientific">Parabacteroides segnis</name>
    <dbReference type="NCBI Taxonomy" id="2763058"/>
    <lineage>
        <taxon>Bacteria</taxon>
        <taxon>Pseudomonadati</taxon>
        <taxon>Bacteroidota</taxon>
        <taxon>Bacteroidia</taxon>
        <taxon>Bacteroidales</taxon>
        <taxon>Tannerellaceae</taxon>
        <taxon>Parabacteroides</taxon>
    </lineage>
</organism>
<keyword evidence="3" id="KW-1185">Reference proteome</keyword>
<gene>
    <name evidence="2" type="ORF">H8S77_11820</name>
</gene>
<dbReference type="Proteomes" id="UP000644010">
    <property type="component" value="Unassembled WGS sequence"/>
</dbReference>
<dbReference type="PROSITE" id="PS51257">
    <property type="entry name" value="PROKAR_LIPOPROTEIN"/>
    <property type="match status" value="1"/>
</dbReference>
<dbReference type="SUPFAM" id="SSF54427">
    <property type="entry name" value="NTF2-like"/>
    <property type="match status" value="1"/>
</dbReference>
<proteinExistence type="predicted"/>
<evidence type="ECO:0000259" key="1">
    <source>
        <dbReference type="Pfam" id="PF08332"/>
    </source>
</evidence>
<dbReference type="Pfam" id="PF08332">
    <property type="entry name" value="CaMKII_AD"/>
    <property type="match status" value="1"/>
</dbReference>
<sequence length="153" mass="16973">MKNLFYYFSILIVSACICLNGHSQDLTHEQKITSDVATVFEKSIKAAENLDASMLADCVDDSLQAGFIISGQFFGSFDEVMKDFREKAKGCKSQKMNLSNKKITVLADNTALVAASGDYSLALEDGRVLTGRFTWTIVYSKVNGNWKIIHSHM</sequence>
<evidence type="ECO:0000313" key="2">
    <source>
        <dbReference type="EMBL" id="MBC5643574.1"/>
    </source>
</evidence>
<dbReference type="Gene3D" id="3.10.450.50">
    <property type="match status" value="1"/>
</dbReference>
<feature type="domain" description="Calcium/calmodulin-dependent protein kinase II association-domain" evidence="1">
    <location>
        <begin position="34"/>
        <end position="152"/>
    </location>
</feature>
<accession>A0ABR7E1E8</accession>
<dbReference type="EMBL" id="JACOOI010000011">
    <property type="protein sequence ID" value="MBC5643574.1"/>
    <property type="molecule type" value="Genomic_DNA"/>
</dbReference>
<dbReference type="InterPro" id="IPR032710">
    <property type="entry name" value="NTF2-like_dom_sf"/>
</dbReference>
<protein>
    <submittedName>
        <fullName evidence="2">Nuclear transport factor 2 family protein</fullName>
    </submittedName>
</protein>
<name>A0ABR7E1E8_9BACT</name>
<comment type="caution">
    <text evidence="2">The sequence shown here is derived from an EMBL/GenBank/DDBJ whole genome shotgun (WGS) entry which is preliminary data.</text>
</comment>
<dbReference type="RefSeq" id="WP_186959542.1">
    <property type="nucleotide sequence ID" value="NZ_JACOOI010000011.1"/>
</dbReference>
<reference evidence="2 3" key="1">
    <citation type="submission" date="2020-08" db="EMBL/GenBank/DDBJ databases">
        <title>Genome public.</title>
        <authorList>
            <person name="Liu C."/>
            <person name="Sun Q."/>
        </authorList>
    </citation>
    <scope>NUCLEOTIDE SEQUENCE [LARGE SCALE GENOMIC DNA]</scope>
    <source>
        <strain evidence="2 3">BX2</strain>
    </source>
</reference>
<dbReference type="InterPro" id="IPR013543">
    <property type="entry name" value="Ca/CaM-dep_prot_kinase-assoc"/>
</dbReference>